<proteinExistence type="predicted"/>
<name>A0A934VGG9_9BACT</name>
<feature type="transmembrane region" description="Helical" evidence="1">
    <location>
        <begin position="21"/>
        <end position="40"/>
    </location>
</feature>
<organism evidence="3 4">
    <name type="scientific">Haloferula rosea</name>
    <dbReference type="NCBI Taxonomy" id="490093"/>
    <lineage>
        <taxon>Bacteria</taxon>
        <taxon>Pseudomonadati</taxon>
        <taxon>Verrucomicrobiota</taxon>
        <taxon>Verrucomicrobiia</taxon>
        <taxon>Verrucomicrobiales</taxon>
        <taxon>Verrucomicrobiaceae</taxon>
        <taxon>Haloferula</taxon>
    </lineage>
</organism>
<keyword evidence="3" id="KW-0645">Protease</keyword>
<feature type="domain" description="CAAX prenyl protease 2/Lysostaphin resistance protein A-like" evidence="2">
    <location>
        <begin position="145"/>
        <end position="242"/>
    </location>
</feature>
<dbReference type="Pfam" id="PF02517">
    <property type="entry name" value="Rce1-like"/>
    <property type="match status" value="1"/>
</dbReference>
<dbReference type="InterPro" id="IPR003675">
    <property type="entry name" value="Rce1/LyrA-like_dom"/>
</dbReference>
<protein>
    <submittedName>
        <fullName evidence="3">CAAX prenyl protease-related protein</fullName>
    </submittedName>
</protein>
<feature type="transmembrane region" description="Helical" evidence="1">
    <location>
        <begin position="141"/>
        <end position="164"/>
    </location>
</feature>
<dbReference type="Proteomes" id="UP000658278">
    <property type="component" value="Unassembled WGS sequence"/>
</dbReference>
<dbReference type="GO" id="GO:0004175">
    <property type="term" value="F:endopeptidase activity"/>
    <property type="evidence" value="ECO:0007669"/>
    <property type="project" value="UniProtKB-ARBA"/>
</dbReference>
<dbReference type="GO" id="GO:0006508">
    <property type="term" value="P:proteolysis"/>
    <property type="evidence" value="ECO:0007669"/>
    <property type="project" value="UniProtKB-KW"/>
</dbReference>
<keyword evidence="1" id="KW-0812">Transmembrane</keyword>
<evidence type="ECO:0000313" key="4">
    <source>
        <dbReference type="Proteomes" id="UP000658278"/>
    </source>
</evidence>
<keyword evidence="3" id="KW-0378">Hydrolase</keyword>
<keyword evidence="1" id="KW-1133">Transmembrane helix</keyword>
<dbReference type="AlphaFoldDB" id="A0A934VGG9"/>
<evidence type="ECO:0000313" key="3">
    <source>
        <dbReference type="EMBL" id="MBK1827585.1"/>
    </source>
</evidence>
<dbReference type="EMBL" id="JAENII010000007">
    <property type="protein sequence ID" value="MBK1827585.1"/>
    <property type="molecule type" value="Genomic_DNA"/>
</dbReference>
<evidence type="ECO:0000256" key="1">
    <source>
        <dbReference type="SAM" id="Phobius"/>
    </source>
</evidence>
<dbReference type="NCBIfam" id="TIGR03008">
    <property type="entry name" value="pepcterm_CAAX"/>
    <property type="match status" value="1"/>
</dbReference>
<feature type="transmembrane region" description="Helical" evidence="1">
    <location>
        <begin position="84"/>
        <end position="108"/>
    </location>
</feature>
<dbReference type="InterPro" id="IPR014346">
    <property type="entry name" value="Prenyl_protease-related"/>
</dbReference>
<feature type="transmembrane region" description="Helical" evidence="1">
    <location>
        <begin position="225"/>
        <end position="248"/>
    </location>
</feature>
<accession>A0A934VGG9</accession>
<sequence length="256" mass="29337">MSDRLRLEQPSLWVRRQVIPFAIFMGFLLLLQAAGAFFAVDLPSQPWWRRAPEQWIYPLQTIACLVVLVRWWKSYEFNWSLKWSAIGAVFGAVGIGFWILPTFLYGYLDVPHSDGWWRWLGVVERKDGFDPGEMFGEGTGAYWAALVMRFVRAAVVVALVEEIFWRSFMMRLVLDWDGDYWKQRFGRGSWLSYAVVTGLFVVAHAPSDYPGALVYGSLTYLLCIWSRNLGACVVMHAVANLLMGLYAVQSGNLGLW</sequence>
<keyword evidence="4" id="KW-1185">Reference proteome</keyword>
<evidence type="ECO:0000259" key="2">
    <source>
        <dbReference type="Pfam" id="PF02517"/>
    </source>
</evidence>
<reference evidence="3" key="1">
    <citation type="submission" date="2021-01" db="EMBL/GenBank/DDBJ databases">
        <title>Modified the classification status of verrucomicrobia.</title>
        <authorList>
            <person name="Feng X."/>
        </authorList>
    </citation>
    <scope>NUCLEOTIDE SEQUENCE</scope>
    <source>
        <strain evidence="3">KCTC 22201</strain>
    </source>
</reference>
<dbReference type="RefSeq" id="WP_200279190.1">
    <property type="nucleotide sequence ID" value="NZ_JAENII010000007.1"/>
</dbReference>
<keyword evidence="1" id="KW-0472">Membrane</keyword>
<comment type="caution">
    <text evidence="3">The sequence shown here is derived from an EMBL/GenBank/DDBJ whole genome shotgun (WGS) entry which is preliminary data.</text>
</comment>
<dbReference type="GO" id="GO:0080120">
    <property type="term" value="P:CAAX-box protein maturation"/>
    <property type="evidence" value="ECO:0007669"/>
    <property type="project" value="UniProtKB-ARBA"/>
</dbReference>
<feature type="transmembrane region" description="Helical" evidence="1">
    <location>
        <begin position="185"/>
        <end position="205"/>
    </location>
</feature>
<feature type="transmembrane region" description="Helical" evidence="1">
    <location>
        <begin position="55"/>
        <end position="72"/>
    </location>
</feature>
<gene>
    <name evidence="3" type="ORF">JIN81_11185</name>
</gene>